<dbReference type="PANTHER" id="PTHR43861">
    <property type="entry name" value="TRANS-ACONITATE 2-METHYLTRANSFERASE-RELATED"/>
    <property type="match status" value="1"/>
</dbReference>
<keyword evidence="2" id="KW-0808">Transferase</keyword>
<dbReference type="EMBL" id="LBWB01000012">
    <property type="protein sequence ID" value="KKR00456.1"/>
    <property type="molecule type" value="Genomic_DNA"/>
</dbReference>
<dbReference type="Proteomes" id="UP000033881">
    <property type="component" value="Unassembled WGS sequence"/>
</dbReference>
<dbReference type="STRING" id="1618574.UT24_C0012G0078"/>
<evidence type="ECO:0000256" key="1">
    <source>
        <dbReference type="ARBA" id="ARBA00022603"/>
    </source>
</evidence>
<protein>
    <recommendedName>
        <fullName evidence="3">Methyltransferase domain-containing protein</fullName>
    </recommendedName>
</protein>
<dbReference type="PANTHER" id="PTHR43861:SF1">
    <property type="entry name" value="TRANS-ACONITATE 2-METHYLTRANSFERASE"/>
    <property type="match status" value="1"/>
</dbReference>
<reference evidence="4 5" key="1">
    <citation type="journal article" date="2015" name="Nature">
        <title>rRNA introns, odd ribosomes, and small enigmatic genomes across a large radiation of phyla.</title>
        <authorList>
            <person name="Brown C.T."/>
            <person name="Hug L.A."/>
            <person name="Thomas B.C."/>
            <person name="Sharon I."/>
            <person name="Castelle C.J."/>
            <person name="Singh A."/>
            <person name="Wilkins M.J."/>
            <person name="Williams K.H."/>
            <person name="Banfield J.F."/>
        </authorList>
    </citation>
    <scope>NUCLEOTIDE SEQUENCE [LARGE SCALE GENOMIC DNA]</scope>
</reference>
<dbReference type="SUPFAM" id="SSF53335">
    <property type="entry name" value="S-adenosyl-L-methionine-dependent methyltransferases"/>
    <property type="match status" value="1"/>
</dbReference>
<dbReference type="AlphaFoldDB" id="A0A0G0MJ91"/>
<evidence type="ECO:0000259" key="3">
    <source>
        <dbReference type="Pfam" id="PF13649"/>
    </source>
</evidence>
<dbReference type="InterPro" id="IPR029063">
    <property type="entry name" value="SAM-dependent_MTases_sf"/>
</dbReference>
<proteinExistence type="predicted"/>
<organism evidence="4 5">
    <name type="scientific">Candidatus Woesebacteria bacterium GW2011_GWB1_39_12</name>
    <dbReference type="NCBI Taxonomy" id="1618574"/>
    <lineage>
        <taxon>Bacteria</taxon>
        <taxon>Candidatus Woeseibacteriota</taxon>
    </lineage>
</organism>
<dbReference type="GO" id="GO:0032259">
    <property type="term" value="P:methylation"/>
    <property type="evidence" value="ECO:0007669"/>
    <property type="project" value="UniProtKB-KW"/>
</dbReference>
<evidence type="ECO:0000313" key="4">
    <source>
        <dbReference type="EMBL" id="KKR00456.1"/>
    </source>
</evidence>
<dbReference type="InterPro" id="IPR041698">
    <property type="entry name" value="Methyltransf_25"/>
</dbReference>
<dbReference type="GO" id="GO:0008168">
    <property type="term" value="F:methyltransferase activity"/>
    <property type="evidence" value="ECO:0007669"/>
    <property type="project" value="UniProtKB-KW"/>
</dbReference>
<dbReference type="Pfam" id="PF13649">
    <property type="entry name" value="Methyltransf_25"/>
    <property type="match status" value="1"/>
</dbReference>
<accession>A0A0G0MJ91</accession>
<dbReference type="Gene3D" id="3.40.50.150">
    <property type="entry name" value="Vaccinia Virus protein VP39"/>
    <property type="match status" value="1"/>
</dbReference>
<keyword evidence="1" id="KW-0489">Methyltransferase</keyword>
<evidence type="ECO:0000256" key="2">
    <source>
        <dbReference type="ARBA" id="ARBA00022679"/>
    </source>
</evidence>
<sequence>MIQDDATRWDLIHKKSYKTSETHSKYAEEKEALFPRNSLVVELGAGRGADAIYFLTKGHSVIALDISPFALKLLQEKVKGLNLGKKLVVRQVDFGLQAIPIKDDSIDVVYSRISLNYFGAKQTTKTFKDIYRILKLGGMAFITMKSPDDSLEMQYLERSSTLYEPNVFIEGGMLRSRFTQEQLKVILKEAEIPGFELDSYQEDLTSKGEEHNKTLFVNEINFKKV</sequence>
<feature type="domain" description="Methyltransferase" evidence="3">
    <location>
        <begin position="40"/>
        <end position="138"/>
    </location>
</feature>
<comment type="caution">
    <text evidence="4">The sequence shown here is derived from an EMBL/GenBank/DDBJ whole genome shotgun (WGS) entry which is preliminary data.</text>
</comment>
<evidence type="ECO:0000313" key="5">
    <source>
        <dbReference type="Proteomes" id="UP000033881"/>
    </source>
</evidence>
<gene>
    <name evidence="4" type="ORF">UT24_C0012G0078</name>
</gene>
<dbReference type="CDD" id="cd02440">
    <property type="entry name" value="AdoMet_MTases"/>
    <property type="match status" value="1"/>
</dbReference>
<name>A0A0G0MJ91_9BACT</name>